<feature type="domain" description="Cytochrome c" evidence="6">
    <location>
        <begin position="52"/>
        <end position="131"/>
    </location>
</feature>
<name>A0ABU9C2E3_9BURK</name>
<keyword evidence="8" id="KW-1185">Reference proteome</keyword>
<evidence type="ECO:0000256" key="1">
    <source>
        <dbReference type="ARBA" id="ARBA00022617"/>
    </source>
</evidence>
<dbReference type="InterPro" id="IPR051459">
    <property type="entry name" value="Cytochrome_c-type_DH"/>
</dbReference>
<dbReference type="EMBL" id="JBBUTI010000001">
    <property type="protein sequence ID" value="MEK8044822.1"/>
    <property type="molecule type" value="Genomic_DNA"/>
</dbReference>
<evidence type="ECO:0000256" key="4">
    <source>
        <dbReference type="PROSITE-ProRule" id="PRU00433"/>
    </source>
</evidence>
<keyword evidence="3 4" id="KW-0408">Iron</keyword>
<evidence type="ECO:0000256" key="5">
    <source>
        <dbReference type="SAM" id="SignalP"/>
    </source>
</evidence>
<dbReference type="SUPFAM" id="SSF46626">
    <property type="entry name" value="Cytochrome c"/>
    <property type="match status" value="1"/>
</dbReference>
<evidence type="ECO:0000256" key="3">
    <source>
        <dbReference type="ARBA" id="ARBA00023004"/>
    </source>
</evidence>
<accession>A0ABU9C2E3</accession>
<evidence type="ECO:0000313" key="7">
    <source>
        <dbReference type="EMBL" id="MEK8044822.1"/>
    </source>
</evidence>
<organism evidence="7 8">
    <name type="scientific">Ideonella margarita</name>
    <dbReference type="NCBI Taxonomy" id="2984191"/>
    <lineage>
        <taxon>Bacteria</taxon>
        <taxon>Pseudomonadati</taxon>
        <taxon>Pseudomonadota</taxon>
        <taxon>Betaproteobacteria</taxon>
        <taxon>Burkholderiales</taxon>
        <taxon>Sphaerotilaceae</taxon>
        <taxon>Ideonella</taxon>
    </lineage>
</organism>
<protein>
    <submittedName>
        <fullName evidence="7">Cytochrome c</fullName>
    </submittedName>
</protein>
<dbReference type="InterPro" id="IPR009056">
    <property type="entry name" value="Cyt_c-like_dom"/>
</dbReference>
<keyword evidence="1 4" id="KW-0349">Heme</keyword>
<comment type="caution">
    <text evidence="7">The sequence shown here is derived from an EMBL/GenBank/DDBJ whole genome shotgun (WGS) entry which is preliminary data.</text>
</comment>
<dbReference type="RefSeq" id="WP_341396982.1">
    <property type="nucleotide sequence ID" value="NZ_JBBUTI010000001.1"/>
</dbReference>
<gene>
    <name evidence="7" type="ORF">AACH00_00520</name>
</gene>
<dbReference type="Proteomes" id="UP001379945">
    <property type="component" value="Unassembled WGS sequence"/>
</dbReference>
<dbReference type="Gene3D" id="1.10.760.10">
    <property type="entry name" value="Cytochrome c-like domain"/>
    <property type="match status" value="1"/>
</dbReference>
<proteinExistence type="predicted"/>
<feature type="chain" id="PRO_5045609768" evidence="5">
    <location>
        <begin position="38"/>
        <end position="150"/>
    </location>
</feature>
<feature type="signal peptide" evidence="5">
    <location>
        <begin position="1"/>
        <end position="37"/>
    </location>
</feature>
<evidence type="ECO:0000259" key="6">
    <source>
        <dbReference type="PROSITE" id="PS51007"/>
    </source>
</evidence>
<keyword evidence="2 4" id="KW-0479">Metal-binding</keyword>
<keyword evidence="5" id="KW-0732">Signal</keyword>
<dbReference type="PROSITE" id="PS51007">
    <property type="entry name" value="CYTC"/>
    <property type="match status" value="1"/>
</dbReference>
<dbReference type="PANTHER" id="PTHR35008:SF9">
    <property type="entry name" value="CYTOCHROME C DOMAIN-CONTAINING PROTEIN"/>
    <property type="match status" value="1"/>
</dbReference>
<dbReference type="PANTHER" id="PTHR35008">
    <property type="entry name" value="BLL4482 PROTEIN-RELATED"/>
    <property type="match status" value="1"/>
</dbReference>
<dbReference type="InterPro" id="IPR036909">
    <property type="entry name" value="Cyt_c-like_dom_sf"/>
</dbReference>
<dbReference type="Pfam" id="PF13442">
    <property type="entry name" value="Cytochrome_CBB3"/>
    <property type="match status" value="1"/>
</dbReference>
<evidence type="ECO:0000313" key="8">
    <source>
        <dbReference type="Proteomes" id="UP001379945"/>
    </source>
</evidence>
<evidence type="ECO:0000256" key="2">
    <source>
        <dbReference type="ARBA" id="ARBA00022723"/>
    </source>
</evidence>
<reference evidence="7 8" key="1">
    <citation type="submission" date="2024-04" db="EMBL/GenBank/DDBJ databases">
        <title>Novel species of the genus Ideonella isolated from streams.</title>
        <authorList>
            <person name="Lu H."/>
        </authorList>
    </citation>
    <scope>NUCLEOTIDE SEQUENCE [LARGE SCALE GENOMIC DNA]</scope>
    <source>
        <strain evidence="7 8">LYT19W</strain>
    </source>
</reference>
<sequence length="150" mass="15584">MTHAVNRYRAIPAAVLAVVLTAVLTAVLTLAPTPASAATDVPTTALSRGWVFDARDGAALYVAACQGCHMADGRGAQGAGRYPALLGNPRLVAAPYVVRMVLHGNRAMPALGRMMDDAQVAAVATFVQRRWGGLDVPAITPAEVAAQRQP</sequence>